<dbReference type="GO" id="GO:0030638">
    <property type="term" value="P:polyketide metabolic process"/>
    <property type="evidence" value="ECO:0007669"/>
    <property type="project" value="InterPro"/>
</dbReference>
<dbReference type="SUPFAM" id="SSF54427">
    <property type="entry name" value="NTF2-like"/>
    <property type="match status" value="1"/>
</dbReference>
<sequence>MSNRHHALIHSFVDMINSHDVSTMEEHTAAGHIDHNPAVADGIEPNRAFWAQVFTAFPDLTATLHDVVAEGDKVAARLEYTATHQGTFLGIPASGRPVNFQSIDIWRIQDGLLAEHWDQLNMDDLFRQLGVDPAALAQA</sequence>
<gene>
    <name evidence="1" type="ORF">DN069_12340</name>
</gene>
<comment type="caution">
    <text evidence="1">The sequence shown here is derived from an EMBL/GenBank/DDBJ whole genome shotgun (WGS) entry which is preliminary data.</text>
</comment>
<dbReference type="RefSeq" id="WP_111500982.1">
    <property type="nucleotide sequence ID" value="NZ_QKYN01000043.1"/>
</dbReference>
<dbReference type="OrthoDB" id="9182871at2"/>
<dbReference type="InterPro" id="IPR009959">
    <property type="entry name" value="Cyclase_SnoaL-like"/>
</dbReference>
<accession>A0A2X0IQ54</accession>
<keyword evidence="2" id="KW-1185">Reference proteome</keyword>
<dbReference type="PANTHER" id="PTHR38436">
    <property type="entry name" value="POLYKETIDE CYCLASE SNOAL-LIKE DOMAIN"/>
    <property type="match status" value="1"/>
</dbReference>
<protein>
    <submittedName>
        <fullName evidence="1">Ester cyclase</fullName>
    </submittedName>
</protein>
<dbReference type="Proteomes" id="UP000248889">
    <property type="component" value="Unassembled WGS sequence"/>
</dbReference>
<dbReference type="Pfam" id="PF07366">
    <property type="entry name" value="SnoaL"/>
    <property type="match status" value="1"/>
</dbReference>
<dbReference type="InterPro" id="IPR032710">
    <property type="entry name" value="NTF2-like_dom_sf"/>
</dbReference>
<dbReference type="AlphaFoldDB" id="A0A2X0IQ54"/>
<dbReference type="PANTHER" id="PTHR38436:SF1">
    <property type="entry name" value="ESTER CYCLASE"/>
    <property type="match status" value="1"/>
</dbReference>
<organism evidence="1 2">
    <name type="scientific">Streptacidiphilus pinicola</name>
    <dbReference type="NCBI Taxonomy" id="2219663"/>
    <lineage>
        <taxon>Bacteria</taxon>
        <taxon>Bacillati</taxon>
        <taxon>Actinomycetota</taxon>
        <taxon>Actinomycetes</taxon>
        <taxon>Kitasatosporales</taxon>
        <taxon>Streptomycetaceae</taxon>
        <taxon>Streptacidiphilus</taxon>
    </lineage>
</organism>
<dbReference type="Gene3D" id="3.10.450.50">
    <property type="match status" value="1"/>
</dbReference>
<evidence type="ECO:0000313" key="1">
    <source>
        <dbReference type="EMBL" id="RAG85321.1"/>
    </source>
</evidence>
<proteinExistence type="predicted"/>
<evidence type="ECO:0000313" key="2">
    <source>
        <dbReference type="Proteomes" id="UP000248889"/>
    </source>
</evidence>
<reference evidence="1 2" key="1">
    <citation type="submission" date="2018-06" db="EMBL/GenBank/DDBJ databases">
        <title>Streptacidiphilus pinicola sp. nov., isolated from pine grove soil.</title>
        <authorList>
            <person name="Roh S.G."/>
            <person name="Park S."/>
            <person name="Kim M.-K."/>
            <person name="Yun B.-R."/>
            <person name="Park J."/>
            <person name="Kim M.J."/>
            <person name="Kim Y.S."/>
            <person name="Kim S.B."/>
        </authorList>
    </citation>
    <scope>NUCLEOTIDE SEQUENCE [LARGE SCALE GENOMIC DNA]</scope>
    <source>
        <strain evidence="1 2">MMS16-CNU450</strain>
    </source>
</reference>
<dbReference type="EMBL" id="QKYN01000043">
    <property type="protein sequence ID" value="RAG85321.1"/>
    <property type="molecule type" value="Genomic_DNA"/>
</dbReference>
<name>A0A2X0IQ54_9ACTN</name>